<name>A0A0R2BUU5_9LACO</name>
<dbReference type="AlphaFoldDB" id="A0A0R2BUU5"/>
<sequence>MTKYINVTDLTTVIPAANAVWQAANTQQVSIPTDLAPLTFEQELTPVAVLQKLYSEFLPGLDQEQITTAVETATQAIFKDKALSQFVTPDYTEVDHPQTQFNFSELFNSPTMTSADLATLAITHLAATTQTFVATDPELLISLGQTLLADQKLIGIYDERQLPTILKTELAELQGHDNVALYLDDQPTVAANHLLTSHPEYRLIDQTVLLTQIPLIAALVNLTNQAQSEAVNLVIPGTKLNAVLAALYARQLGLPIAKIIVAVAAESNLSAFINGEATELAPEIKVNLQRLAALVADKAVNTDAEMVTALQQTDILDFVSVDRTEVAAEIRFLQTKLDYTAGLETALTTLAVPEATAAATENVVLALIDPYVTPETILRGLTGRNDGKTGFEAVQILRQIVGAKPARLITHLKGVKAVETPKFAEHDFK</sequence>
<evidence type="ECO:0000313" key="1">
    <source>
        <dbReference type="EMBL" id="KRM79283.1"/>
    </source>
</evidence>
<evidence type="ECO:0000313" key="2">
    <source>
        <dbReference type="Proteomes" id="UP000051813"/>
    </source>
</evidence>
<dbReference type="EMBL" id="AYYK01000004">
    <property type="protein sequence ID" value="KRM79283.1"/>
    <property type="molecule type" value="Genomic_DNA"/>
</dbReference>
<dbReference type="STRING" id="1423738.FC84_GL001457"/>
<proteinExistence type="predicted"/>
<protein>
    <submittedName>
        <fullName evidence="1">Uncharacterized protein</fullName>
    </submittedName>
</protein>
<dbReference type="RefSeq" id="WP_057755198.1">
    <property type="nucleotide sequence ID" value="NZ_AYYK01000004.1"/>
</dbReference>
<dbReference type="Proteomes" id="UP000051813">
    <property type="component" value="Unassembled WGS sequence"/>
</dbReference>
<dbReference type="GO" id="GO:1901605">
    <property type="term" value="P:alpha-amino acid metabolic process"/>
    <property type="evidence" value="ECO:0007669"/>
    <property type="project" value="UniProtKB-ARBA"/>
</dbReference>
<dbReference type="OrthoDB" id="9763107at2"/>
<gene>
    <name evidence="1" type="ORF">FC84_GL001457</name>
</gene>
<dbReference type="InterPro" id="IPR036052">
    <property type="entry name" value="TrpB-like_PALP_sf"/>
</dbReference>
<comment type="caution">
    <text evidence="1">The sequence shown here is derived from an EMBL/GenBank/DDBJ whole genome shotgun (WGS) entry which is preliminary data.</text>
</comment>
<reference evidence="1 2" key="1">
    <citation type="journal article" date="2015" name="Genome Announc.">
        <title>Expanding the biotechnology potential of lactobacilli through comparative genomics of 213 strains and associated genera.</title>
        <authorList>
            <person name="Sun Z."/>
            <person name="Harris H.M."/>
            <person name="McCann A."/>
            <person name="Guo C."/>
            <person name="Argimon S."/>
            <person name="Zhang W."/>
            <person name="Yang X."/>
            <person name="Jeffery I.B."/>
            <person name="Cooney J.C."/>
            <person name="Kagawa T.F."/>
            <person name="Liu W."/>
            <person name="Song Y."/>
            <person name="Salvetti E."/>
            <person name="Wrobel A."/>
            <person name="Rasinkangas P."/>
            <person name="Parkhill J."/>
            <person name="Rea M.C."/>
            <person name="O'Sullivan O."/>
            <person name="Ritari J."/>
            <person name="Douillard F.P."/>
            <person name="Paul Ross R."/>
            <person name="Yang R."/>
            <person name="Briner A.E."/>
            <person name="Felis G.E."/>
            <person name="de Vos W.M."/>
            <person name="Barrangou R."/>
            <person name="Klaenhammer T.R."/>
            <person name="Caufield P.W."/>
            <person name="Cui Y."/>
            <person name="Zhang H."/>
            <person name="O'Toole P.W."/>
        </authorList>
    </citation>
    <scope>NUCLEOTIDE SEQUENCE [LARGE SCALE GENOMIC DNA]</scope>
    <source>
        <strain evidence="1 2">DSM 20335</strain>
    </source>
</reference>
<dbReference type="SUPFAM" id="SSF53686">
    <property type="entry name" value="Tryptophan synthase beta subunit-like PLP-dependent enzymes"/>
    <property type="match status" value="1"/>
</dbReference>
<dbReference type="PATRIC" id="fig|1423738.3.peg.1474"/>
<keyword evidence="2" id="KW-1185">Reference proteome</keyword>
<organism evidence="1 2">
    <name type="scientific">Lapidilactobacillus dextrinicus DSM 20335</name>
    <dbReference type="NCBI Taxonomy" id="1423738"/>
    <lineage>
        <taxon>Bacteria</taxon>
        <taxon>Bacillati</taxon>
        <taxon>Bacillota</taxon>
        <taxon>Bacilli</taxon>
        <taxon>Lactobacillales</taxon>
        <taxon>Lactobacillaceae</taxon>
        <taxon>Lapidilactobacillus</taxon>
    </lineage>
</organism>
<dbReference type="Gene3D" id="3.40.50.1100">
    <property type="match status" value="1"/>
</dbReference>
<accession>A0A0R2BUU5</accession>